<feature type="signal peptide" evidence="2">
    <location>
        <begin position="1"/>
        <end position="23"/>
    </location>
</feature>
<dbReference type="Ensembl" id="ENSHCOT00000003898.1">
    <property type="protein sequence ID" value="ENSHCOP00000006307.1"/>
    <property type="gene ID" value="ENSHCOG00000008079.1"/>
</dbReference>
<feature type="region of interest" description="Disordered" evidence="1">
    <location>
        <begin position="163"/>
        <end position="188"/>
    </location>
</feature>
<keyword evidence="2" id="KW-0732">Signal</keyword>
<dbReference type="Proteomes" id="UP000264820">
    <property type="component" value="Unplaced"/>
</dbReference>
<organism evidence="3 4">
    <name type="scientific">Hippocampus comes</name>
    <name type="common">Tiger tail seahorse</name>
    <dbReference type="NCBI Taxonomy" id="109280"/>
    <lineage>
        <taxon>Eukaryota</taxon>
        <taxon>Metazoa</taxon>
        <taxon>Chordata</taxon>
        <taxon>Craniata</taxon>
        <taxon>Vertebrata</taxon>
        <taxon>Euteleostomi</taxon>
        <taxon>Actinopterygii</taxon>
        <taxon>Neopterygii</taxon>
        <taxon>Teleostei</taxon>
        <taxon>Neoteleostei</taxon>
        <taxon>Acanthomorphata</taxon>
        <taxon>Syngnathiaria</taxon>
        <taxon>Syngnathiformes</taxon>
        <taxon>Syngnathoidei</taxon>
        <taxon>Syngnathidae</taxon>
        <taxon>Hippocampus</taxon>
    </lineage>
</organism>
<proteinExistence type="predicted"/>
<dbReference type="PROSITE" id="PS51257">
    <property type="entry name" value="PROKAR_LIPOPROTEIN"/>
    <property type="match status" value="1"/>
</dbReference>
<reference evidence="3" key="1">
    <citation type="submission" date="2025-08" db="UniProtKB">
        <authorList>
            <consortium name="Ensembl"/>
        </authorList>
    </citation>
    <scope>IDENTIFICATION</scope>
</reference>
<evidence type="ECO:0000313" key="4">
    <source>
        <dbReference type="Proteomes" id="UP000264820"/>
    </source>
</evidence>
<name>A0A3Q2XQ52_HIPCM</name>
<protein>
    <submittedName>
        <fullName evidence="3">Apolipoprotein Eb-like</fullName>
    </submittedName>
</protein>
<feature type="compositionally biased region" description="Polar residues" evidence="1">
    <location>
        <begin position="163"/>
        <end position="185"/>
    </location>
</feature>
<reference evidence="3" key="2">
    <citation type="submission" date="2025-09" db="UniProtKB">
        <authorList>
            <consortium name="Ensembl"/>
        </authorList>
    </citation>
    <scope>IDENTIFICATION</scope>
</reference>
<feature type="chain" id="PRO_5018642058" evidence="2">
    <location>
        <begin position="24"/>
        <end position="270"/>
    </location>
</feature>
<evidence type="ECO:0000256" key="1">
    <source>
        <dbReference type="SAM" id="MobiDB-lite"/>
    </source>
</evidence>
<keyword evidence="4" id="KW-1185">Reference proteome</keyword>
<dbReference type="Gene3D" id="1.20.120.20">
    <property type="entry name" value="Apolipoprotein"/>
    <property type="match status" value="1"/>
</dbReference>
<dbReference type="SUPFAM" id="SSF47162">
    <property type="entry name" value="Apolipoprotein"/>
    <property type="match status" value="1"/>
</dbReference>
<dbReference type="AlphaFoldDB" id="A0A3Q2XQ52"/>
<dbReference type="STRING" id="109280.ENSHCOP00000006307"/>
<evidence type="ECO:0000256" key="2">
    <source>
        <dbReference type="SAM" id="SignalP"/>
    </source>
</evidence>
<accession>A0A3Q2XQ52</accession>
<evidence type="ECO:0000313" key="3">
    <source>
        <dbReference type="Ensembl" id="ENSHCOP00000006307.1"/>
    </source>
</evidence>
<sequence>MLAASMRASAFILSLAVLTGCSARVVQQVAAPVSKWEEAVDQFWQHFVKLGNIDQGDVQIPDFGTKFDTLITASMYQLTTYIDNISTGQLSSDRDLQRLVTRLKGDMLNAKEYGIQSMRQQTKSMGQQDFHDLQSDIRAFTTALRHLLDKDIQDIRKYLSEQHNSQNPDTGESFVQQTGNPTSQRKAGGLGLQWESQVGGLGQQRRNQDEVLGQQRQNQDGVLGQQWQNHHVVLDQQQQNQDGVLGQQWQNHHVVPGQQGQTHDVVPGQQ</sequence>